<comment type="caution">
    <text evidence="2">The sequence shown here is derived from an EMBL/GenBank/DDBJ whole genome shotgun (WGS) entry which is preliminary data.</text>
</comment>
<dbReference type="AlphaFoldDB" id="A0A8K0JU34"/>
<keyword evidence="3" id="KW-1185">Reference proteome</keyword>
<gene>
    <name evidence="2" type="ORF">J437_LFUL001452</name>
</gene>
<reference evidence="2" key="2">
    <citation type="submission" date="2017-10" db="EMBL/GenBank/DDBJ databases">
        <title>Ladona fulva Genome sequencing and assembly.</title>
        <authorList>
            <person name="Murali S."/>
            <person name="Richards S."/>
            <person name="Bandaranaike D."/>
            <person name="Bellair M."/>
            <person name="Blankenburg K."/>
            <person name="Chao H."/>
            <person name="Dinh H."/>
            <person name="Doddapaneni H."/>
            <person name="Dugan-Rocha S."/>
            <person name="Elkadiri S."/>
            <person name="Gnanaolivu R."/>
            <person name="Hernandez B."/>
            <person name="Skinner E."/>
            <person name="Javaid M."/>
            <person name="Lee S."/>
            <person name="Li M."/>
            <person name="Ming W."/>
            <person name="Munidasa M."/>
            <person name="Muniz J."/>
            <person name="Nguyen L."/>
            <person name="Hughes D."/>
            <person name="Osuji N."/>
            <person name="Pu L.-L."/>
            <person name="Puazo M."/>
            <person name="Qu C."/>
            <person name="Quiroz J."/>
            <person name="Raj R."/>
            <person name="Weissenberger G."/>
            <person name="Xin Y."/>
            <person name="Zou X."/>
            <person name="Han Y."/>
            <person name="Worley K."/>
            <person name="Muzny D."/>
            <person name="Gibbs R."/>
        </authorList>
    </citation>
    <scope>NUCLEOTIDE SEQUENCE</scope>
    <source>
        <strain evidence="2">Sampled in the wild</strain>
    </source>
</reference>
<proteinExistence type="predicted"/>
<protein>
    <submittedName>
        <fullName evidence="2">Uncharacterized protein</fullName>
    </submittedName>
</protein>
<dbReference type="Proteomes" id="UP000792457">
    <property type="component" value="Unassembled WGS sequence"/>
</dbReference>
<accession>A0A8K0JU34</accession>
<evidence type="ECO:0000256" key="1">
    <source>
        <dbReference type="SAM" id="MobiDB-lite"/>
    </source>
</evidence>
<evidence type="ECO:0000313" key="2">
    <source>
        <dbReference type="EMBL" id="KAG8222254.1"/>
    </source>
</evidence>
<organism evidence="2 3">
    <name type="scientific">Ladona fulva</name>
    <name type="common">Scarce chaser dragonfly</name>
    <name type="synonym">Libellula fulva</name>
    <dbReference type="NCBI Taxonomy" id="123851"/>
    <lineage>
        <taxon>Eukaryota</taxon>
        <taxon>Metazoa</taxon>
        <taxon>Ecdysozoa</taxon>
        <taxon>Arthropoda</taxon>
        <taxon>Hexapoda</taxon>
        <taxon>Insecta</taxon>
        <taxon>Pterygota</taxon>
        <taxon>Palaeoptera</taxon>
        <taxon>Odonata</taxon>
        <taxon>Epiprocta</taxon>
        <taxon>Anisoptera</taxon>
        <taxon>Libelluloidea</taxon>
        <taxon>Libellulidae</taxon>
        <taxon>Ladona</taxon>
    </lineage>
</organism>
<evidence type="ECO:0000313" key="3">
    <source>
        <dbReference type="Proteomes" id="UP000792457"/>
    </source>
</evidence>
<sequence length="190" mass="21319">MPLTAAILGILSRPQHRGLRQQHSLVIQLRDTIKAAVTASKHLGVKLNRDTQITHQQTKLHTIKEVVTPHTTKAVTARTRLKVVMANKDIKQPHRMIRAAVISIPGMGNNSSSNPSNKRPHHMDSNKPAMVSRVEDMEIRVMGLHLHPVTMVVETQVEEEGEVVVEAEDISKHQSMLLISQFPFESFLFL</sequence>
<reference evidence="2" key="1">
    <citation type="submission" date="2013-04" db="EMBL/GenBank/DDBJ databases">
        <authorList>
            <person name="Qu J."/>
            <person name="Murali S.C."/>
            <person name="Bandaranaike D."/>
            <person name="Bellair M."/>
            <person name="Blankenburg K."/>
            <person name="Chao H."/>
            <person name="Dinh H."/>
            <person name="Doddapaneni H."/>
            <person name="Downs B."/>
            <person name="Dugan-Rocha S."/>
            <person name="Elkadiri S."/>
            <person name="Gnanaolivu R.D."/>
            <person name="Hernandez B."/>
            <person name="Javaid M."/>
            <person name="Jayaseelan J.C."/>
            <person name="Lee S."/>
            <person name="Li M."/>
            <person name="Ming W."/>
            <person name="Munidasa M."/>
            <person name="Muniz J."/>
            <person name="Nguyen L."/>
            <person name="Ongeri F."/>
            <person name="Osuji N."/>
            <person name="Pu L.-L."/>
            <person name="Puazo M."/>
            <person name="Qu C."/>
            <person name="Quiroz J."/>
            <person name="Raj R."/>
            <person name="Weissenberger G."/>
            <person name="Xin Y."/>
            <person name="Zou X."/>
            <person name="Han Y."/>
            <person name="Richards S."/>
            <person name="Worley K."/>
            <person name="Muzny D."/>
            <person name="Gibbs R."/>
        </authorList>
    </citation>
    <scope>NUCLEOTIDE SEQUENCE</scope>
    <source>
        <strain evidence="2">Sampled in the wild</strain>
    </source>
</reference>
<dbReference type="EMBL" id="KZ308127">
    <property type="protein sequence ID" value="KAG8222254.1"/>
    <property type="molecule type" value="Genomic_DNA"/>
</dbReference>
<name>A0A8K0JU34_LADFU</name>
<feature type="region of interest" description="Disordered" evidence="1">
    <location>
        <begin position="105"/>
        <end position="126"/>
    </location>
</feature>